<dbReference type="PATRIC" id="fig|1423740.3.peg.394"/>
<dbReference type="STRING" id="1423740.FC36_GL000367"/>
<proteinExistence type="predicted"/>
<dbReference type="AlphaFoldDB" id="A0A0R1TLJ0"/>
<evidence type="ECO:0000313" key="2">
    <source>
        <dbReference type="Proteomes" id="UP000051048"/>
    </source>
</evidence>
<reference evidence="1 2" key="1">
    <citation type="journal article" date="2015" name="Genome Announc.">
        <title>Expanding the biotechnology potential of lactobacilli through comparative genomics of 213 strains and associated genera.</title>
        <authorList>
            <person name="Sun Z."/>
            <person name="Harris H.M."/>
            <person name="McCann A."/>
            <person name="Guo C."/>
            <person name="Argimon S."/>
            <person name="Zhang W."/>
            <person name="Yang X."/>
            <person name="Jeffery I.B."/>
            <person name="Cooney J.C."/>
            <person name="Kagawa T.F."/>
            <person name="Liu W."/>
            <person name="Song Y."/>
            <person name="Salvetti E."/>
            <person name="Wrobel A."/>
            <person name="Rasinkangas P."/>
            <person name="Parkhill J."/>
            <person name="Rea M.C."/>
            <person name="O'Sullivan O."/>
            <person name="Ritari J."/>
            <person name="Douillard F.P."/>
            <person name="Paul Ross R."/>
            <person name="Yang R."/>
            <person name="Briner A.E."/>
            <person name="Felis G.E."/>
            <person name="de Vos W.M."/>
            <person name="Barrangou R."/>
            <person name="Klaenhammer T.R."/>
            <person name="Caufield P.W."/>
            <person name="Cui Y."/>
            <person name="Zhang H."/>
            <person name="O'Toole P.W."/>
        </authorList>
    </citation>
    <scope>NUCLEOTIDE SEQUENCE [LARGE SCALE GENOMIC DNA]</scope>
    <source>
        <strain evidence="1 2">DSM 15833</strain>
    </source>
</reference>
<comment type="caution">
    <text evidence="1">The sequence shown here is derived from an EMBL/GenBank/DDBJ whole genome shotgun (WGS) entry which is preliminary data.</text>
</comment>
<evidence type="ECO:0000313" key="1">
    <source>
        <dbReference type="EMBL" id="KRL79738.1"/>
    </source>
</evidence>
<sequence>MITLRDTDNRGKKEARHQLREMVKEAIDNQSQWDEANIPYYATFRVDYMVIDAEGEEHQGHAETDYTALSILEALCAENDDEEFEEACSKAQDLQQKEAYQLLGQQEANQLLGQLLEDKNWDFSWAYSVIENDVAESLADHIEYENKNWIMLDGDRIVNVTIK</sequence>
<protein>
    <submittedName>
        <fullName evidence="1">Uncharacterized protein</fullName>
    </submittedName>
</protein>
<organism evidence="1 2">
    <name type="scientific">Ligilactobacillus equi DSM 15833 = JCM 10991</name>
    <dbReference type="NCBI Taxonomy" id="1423740"/>
    <lineage>
        <taxon>Bacteria</taxon>
        <taxon>Bacillati</taxon>
        <taxon>Bacillota</taxon>
        <taxon>Bacilli</taxon>
        <taxon>Lactobacillales</taxon>
        <taxon>Lactobacillaceae</taxon>
        <taxon>Ligilactobacillus</taxon>
    </lineage>
</organism>
<dbReference type="Proteomes" id="UP000051048">
    <property type="component" value="Unassembled WGS sequence"/>
</dbReference>
<dbReference type="EMBL" id="AZFH01000086">
    <property type="protein sequence ID" value="KRL79738.1"/>
    <property type="molecule type" value="Genomic_DNA"/>
</dbReference>
<gene>
    <name evidence="1" type="ORF">FC36_GL000367</name>
</gene>
<name>A0A0R1TLJ0_9LACO</name>
<accession>A0A0R1TLJ0</accession>